<dbReference type="InterPro" id="IPR019956">
    <property type="entry name" value="Ubiquitin_dom"/>
</dbReference>
<keyword evidence="1" id="KW-0732">Signal</keyword>
<dbReference type="SMART" id="SM00213">
    <property type="entry name" value="UBQ"/>
    <property type="match status" value="1"/>
</dbReference>
<dbReference type="SUPFAM" id="SSF54236">
    <property type="entry name" value="Ubiquitin-like"/>
    <property type="match status" value="1"/>
</dbReference>
<dbReference type="PROSITE" id="PS50053">
    <property type="entry name" value="UBIQUITIN_2"/>
    <property type="match status" value="1"/>
</dbReference>
<dbReference type="InterPro" id="IPR000626">
    <property type="entry name" value="Ubiquitin-like_dom"/>
</dbReference>
<gene>
    <name evidence="3" type="ORF">MACK_003466</name>
</gene>
<feature type="signal peptide" evidence="1">
    <location>
        <begin position="1"/>
        <end position="17"/>
    </location>
</feature>
<evidence type="ECO:0000256" key="1">
    <source>
        <dbReference type="SAM" id="SignalP"/>
    </source>
</evidence>
<dbReference type="PRINTS" id="PR00348">
    <property type="entry name" value="UBIQUITIN"/>
</dbReference>
<reference evidence="3" key="1">
    <citation type="submission" date="2022-07" db="EMBL/GenBank/DDBJ databases">
        <title>Evaluation of T. orientalis genome assembly methods using nanopore sequencing and analysis of variation between genomes.</title>
        <authorList>
            <person name="Yam J."/>
            <person name="Micallef M.L."/>
            <person name="Liu M."/>
            <person name="Djordjevic S.P."/>
            <person name="Bogema D.R."/>
            <person name="Jenkins C."/>
        </authorList>
    </citation>
    <scope>NUCLEOTIDE SEQUENCE</scope>
    <source>
        <strain evidence="3">Goon Nure</strain>
    </source>
</reference>
<dbReference type="PANTHER" id="PTHR10666">
    <property type="entry name" value="UBIQUITIN"/>
    <property type="match status" value="1"/>
</dbReference>
<dbReference type="FunFam" id="3.10.20.90:FF:000211">
    <property type="entry name" value="Polyubiquitin 9"/>
    <property type="match status" value="1"/>
</dbReference>
<accession>A0A976SJC5</accession>
<feature type="domain" description="Ubiquitin-like" evidence="2">
    <location>
        <begin position="96"/>
        <end position="171"/>
    </location>
</feature>
<feature type="chain" id="PRO_5036872053" evidence="1">
    <location>
        <begin position="18"/>
        <end position="171"/>
    </location>
</feature>
<dbReference type="InterPro" id="IPR050158">
    <property type="entry name" value="Ubiquitin_ubiquitin-like"/>
</dbReference>
<dbReference type="EMBL" id="CP056071">
    <property type="protein sequence ID" value="UVC49850.1"/>
    <property type="molecule type" value="Genomic_DNA"/>
</dbReference>
<evidence type="ECO:0000313" key="4">
    <source>
        <dbReference type="Proteomes" id="UP000244811"/>
    </source>
</evidence>
<sequence>MLKFLLFYLFYIHGSLVLSLRRDTSHKTLIINTLNKKLNVHGDINTVEDIKKRLTEQHGITDHELISSNKILKDNEVYSRDKHKDLSLVSNVRGGLNLRVETMQGKSIQVQVSQNETVLDVKKKLEEEQTIPVDQQRLIYKGKLLENGKTIAEYGIKDNEVLHLVLRLRGG</sequence>
<dbReference type="Pfam" id="PF00240">
    <property type="entry name" value="ubiquitin"/>
    <property type="match status" value="1"/>
</dbReference>
<evidence type="ECO:0000259" key="2">
    <source>
        <dbReference type="PROSITE" id="PS50053"/>
    </source>
</evidence>
<dbReference type="Proteomes" id="UP000244811">
    <property type="component" value="Chromosome 2"/>
</dbReference>
<proteinExistence type="predicted"/>
<dbReference type="InterPro" id="IPR029071">
    <property type="entry name" value="Ubiquitin-like_domsf"/>
</dbReference>
<evidence type="ECO:0000313" key="3">
    <source>
        <dbReference type="EMBL" id="UVC49850.1"/>
    </source>
</evidence>
<dbReference type="AlphaFoldDB" id="A0A976SJC5"/>
<name>A0A976SJC5_THEOR</name>
<dbReference type="Gene3D" id="3.10.20.90">
    <property type="entry name" value="Phosphatidylinositol 3-kinase Catalytic Subunit, Chain A, domain 1"/>
    <property type="match status" value="1"/>
</dbReference>
<organism evidence="3 4">
    <name type="scientific">Theileria orientalis</name>
    <dbReference type="NCBI Taxonomy" id="68886"/>
    <lineage>
        <taxon>Eukaryota</taxon>
        <taxon>Sar</taxon>
        <taxon>Alveolata</taxon>
        <taxon>Apicomplexa</taxon>
        <taxon>Aconoidasida</taxon>
        <taxon>Piroplasmida</taxon>
        <taxon>Theileriidae</taxon>
        <taxon>Theileria</taxon>
    </lineage>
</organism>
<protein>
    <submittedName>
        <fullName evidence="3">Ubiquitin</fullName>
    </submittedName>
</protein>